<protein>
    <submittedName>
        <fullName evidence="1">Uncharacterized protein</fullName>
    </submittedName>
</protein>
<name>A0A3M2RYD4_9HYPO</name>
<evidence type="ECO:0000313" key="1">
    <source>
        <dbReference type="EMBL" id="RMJ10294.1"/>
    </source>
</evidence>
<dbReference type="STRING" id="2010991.A0A3M2RYD4"/>
<dbReference type="AlphaFoldDB" id="A0A3M2RYD4"/>
<accession>A0A3M2RYD4</accession>
<organism evidence="1 2">
    <name type="scientific">Fusarium kuroshium</name>
    <dbReference type="NCBI Taxonomy" id="2010991"/>
    <lineage>
        <taxon>Eukaryota</taxon>
        <taxon>Fungi</taxon>
        <taxon>Dikarya</taxon>
        <taxon>Ascomycota</taxon>
        <taxon>Pezizomycotina</taxon>
        <taxon>Sordariomycetes</taxon>
        <taxon>Hypocreomycetidae</taxon>
        <taxon>Hypocreales</taxon>
        <taxon>Nectriaceae</taxon>
        <taxon>Fusarium</taxon>
        <taxon>Fusarium solani species complex</taxon>
    </lineage>
</organism>
<dbReference type="EMBL" id="NKUJ01000208">
    <property type="protein sequence ID" value="RMJ10294.1"/>
    <property type="molecule type" value="Genomic_DNA"/>
</dbReference>
<keyword evidence="2" id="KW-1185">Reference proteome</keyword>
<dbReference type="Proteomes" id="UP000277212">
    <property type="component" value="Unassembled WGS sequence"/>
</dbReference>
<reference evidence="1 2" key="1">
    <citation type="submission" date="2017-06" db="EMBL/GenBank/DDBJ databases">
        <title>Comparative genomic analysis of Ambrosia Fusariam Clade fungi.</title>
        <authorList>
            <person name="Stajich J.E."/>
            <person name="Carrillo J."/>
            <person name="Kijimoto T."/>
            <person name="Eskalen A."/>
            <person name="O'Donnell K."/>
            <person name="Kasson M."/>
        </authorList>
    </citation>
    <scope>NUCLEOTIDE SEQUENCE [LARGE SCALE GENOMIC DNA]</scope>
    <source>
        <strain evidence="1">UCR3666</strain>
    </source>
</reference>
<proteinExistence type="predicted"/>
<sequence>MYQLRRFATSMYRWIKKDATEEPSKKLVGPTINFKKLSKSERKDWLVTQWKAYIKKGSLEDFQRLCADLGLSGDLDTKAKCRKAIRGVNVNIWQFLRSKNKPDDVRFFNNRHRLIRYTKETGSYYPKDRLGKDDPVRDLLRDMDE</sequence>
<dbReference type="OrthoDB" id="6105938at2759"/>
<evidence type="ECO:0000313" key="2">
    <source>
        <dbReference type="Proteomes" id="UP000277212"/>
    </source>
</evidence>
<dbReference type="PANTHER" id="PTHR38846:SF1">
    <property type="entry name" value="C3H1-TYPE DOMAIN-CONTAINING PROTEIN"/>
    <property type="match status" value="1"/>
</dbReference>
<gene>
    <name evidence="1" type="ORF">CDV36_010072</name>
</gene>
<comment type="caution">
    <text evidence="1">The sequence shown here is derived from an EMBL/GenBank/DDBJ whole genome shotgun (WGS) entry which is preliminary data.</text>
</comment>
<dbReference type="PANTHER" id="PTHR38846">
    <property type="entry name" value="C3H1-TYPE DOMAIN-CONTAINING PROTEIN"/>
    <property type="match status" value="1"/>
</dbReference>